<feature type="transmembrane region" description="Helical" evidence="2">
    <location>
        <begin position="247"/>
        <end position="267"/>
    </location>
</feature>
<dbReference type="Proteomes" id="UP001465668">
    <property type="component" value="Unassembled WGS sequence"/>
</dbReference>
<organism evidence="3 4">
    <name type="scientific">Seiridium cardinale</name>
    <dbReference type="NCBI Taxonomy" id="138064"/>
    <lineage>
        <taxon>Eukaryota</taxon>
        <taxon>Fungi</taxon>
        <taxon>Dikarya</taxon>
        <taxon>Ascomycota</taxon>
        <taxon>Pezizomycotina</taxon>
        <taxon>Sordariomycetes</taxon>
        <taxon>Xylariomycetidae</taxon>
        <taxon>Amphisphaeriales</taxon>
        <taxon>Sporocadaceae</taxon>
        <taxon>Seiridium</taxon>
    </lineage>
</organism>
<name>A0ABR2XK26_9PEZI</name>
<dbReference type="InterPro" id="IPR029044">
    <property type="entry name" value="Nucleotide-diphossugar_trans"/>
</dbReference>
<sequence length="756" mass="85395">MDRPRQDSVTVADVMVPIQLVNAGSLNRANHIPAIETQHAGSEPTHPEMSPSQRNTSVVFEEPPTPHSVRFRKPSITMKSPKATQIRFSSLISPSDHNKRKSHKPPPDHNKRESHRSPKSLSVSFNKFGWQSLDSLDISLDQDIELEEIPPPRRATRAKSLANNVRGRAHSVAQWARRATIADLFEKAKIRGAELERTQWVQTLFEYSIYVILLCIVYFALIGVPLWKGAVYWLYIVVKTKFAVTYGWSITIGIAFLYAFAPLVVLFEKEPPLIKQSNDSRITVPGQNTALLIPCYKSETIIGPTLESAIKIFPPSQIFVIANGNSDTPLDNTEEVCRRYGVCHVWCNVGSKIVAQYVGCHKAKDFENVLMIDDDCALPPNFPIVSEWLQGKVKSVGYTIKSVGPGSSKGTYCQQAQDLEYKLSGLQRLFAGKIGSATFPHGAISLWNRKFLLETFDDHPGFSVSEDWFFGDSCRRLGGRIVMCSAIFVETETPEAIFFSSGSRGGFGEMTIFKQRFKRWNFFFVNGMYYNLKYLIISWRLGWWEIGAKLFVFQEIYETLLYLFTPFILPLSLIVRPSFCGILLAATCGMYLINVIIFNEVHLRLRKERIAWSVLLLYYMPYKIVLSIVNVASCYWSIWKYAKYFAKRHPKIIESADAVQAAMRVHQLEHIQKGPTEQPSSSSSNWSANAQSQFTEQGVPRVQRTSINVASANRKESALAGGTRLESIPQSPKRPSRTHSKASWSGVHTTDFAMPH</sequence>
<feature type="compositionally biased region" description="Polar residues" evidence="1">
    <location>
        <begin position="82"/>
        <end position="95"/>
    </location>
</feature>
<proteinExistence type="predicted"/>
<evidence type="ECO:0000313" key="3">
    <source>
        <dbReference type="EMBL" id="KAK9774039.1"/>
    </source>
</evidence>
<evidence type="ECO:0000256" key="1">
    <source>
        <dbReference type="SAM" id="MobiDB-lite"/>
    </source>
</evidence>
<accession>A0ABR2XK26</accession>
<protein>
    <submittedName>
        <fullName evidence="3">Glycosyl transferase</fullName>
    </submittedName>
</protein>
<feature type="compositionally biased region" description="Low complexity" evidence="1">
    <location>
        <begin position="680"/>
        <end position="693"/>
    </location>
</feature>
<dbReference type="GO" id="GO:0016740">
    <property type="term" value="F:transferase activity"/>
    <property type="evidence" value="ECO:0007669"/>
    <property type="project" value="UniProtKB-KW"/>
</dbReference>
<feature type="region of interest" description="Disordered" evidence="1">
    <location>
        <begin position="38"/>
        <end position="120"/>
    </location>
</feature>
<evidence type="ECO:0000256" key="2">
    <source>
        <dbReference type="SAM" id="Phobius"/>
    </source>
</evidence>
<comment type="caution">
    <text evidence="3">The sequence shown here is derived from an EMBL/GenBank/DDBJ whole genome shotgun (WGS) entry which is preliminary data.</text>
</comment>
<reference evidence="3 4" key="1">
    <citation type="submission" date="2024-02" db="EMBL/GenBank/DDBJ databases">
        <title>First draft genome assembly of two strains of Seiridium cardinale.</title>
        <authorList>
            <person name="Emiliani G."/>
            <person name="Scali E."/>
        </authorList>
    </citation>
    <scope>NUCLEOTIDE SEQUENCE [LARGE SCALE GENOMIC DNA]</scope>
    <source>
        <strain evidence="3 4">BM-138-000479</strain>
    </source>
</reference>
<feature type="region of interest" description="Disordered" evidence="1">
    <location>
        <begin position="672"/>
        <end position="756"/>
    </location>
</feature>
<keyword evidence="2" id="KW-0812">Transmembrane</keyword>
<keyword evidence="2" id="KW-0472">Membrane</keyword>
<feature type="transmembrane region" description="Helical" evidence="2">
    <location>
        <begin position="559"/>
        <end position="575"/>
    </location>
</feature>
<dbReference type="SUPFAM" id="SSF53448">
    <property type="entry name" value="Nucleotide-diphospho-sugar transferases"/>
    <property type="match status" value="1"/>
</dbReference>
<keyword evidence="3" id="KW-0808">Transferase</keyword>
<feature type="transmembrane region" description="Helical" evidence="2">
    <location>
        <begin position="207"/>
        <end position="227"/>
    </location>
</feature>
<dbReference type="Gene3D" id="3.90.550.10">
    <property type="entry name" value="Spore Coat Polysaccharide Biosynthesis Protein SpsA, Chain A"/>
    <property type="match status" value="1"/>
</dbReference>
<feature type="transmembrane region" description="Helical" evidence="2">
    <location>
        <begin position="619"/>
        <end position="638"/>
    </location>
</feature>
<evidence type="ECO:0000313" key="4">
    <source>
        <dbReference type="Proteomes" id="UP001465668"/>
    </source>
</evidence>
<keyword evidence="2" id="KW-1133">Transmembrane helix</keyword>
<gene>
    <name evidence="3" type="ORF">SCAR479_09379</name>
</gene>
<feature type="transmembrane region" description="Helical" evidence="2">
    <location>
        <begin position="582"/>
        <end position="599"/>
    </location>
</feature>
<keyword evidence="4" id="KW-1185">Reference proteome</keyword>
<feature type="transmembrane region" description="Helical" evidence="2">
    <location>
        <begin position="520"/>
        <end position="539"/>
    </location>
</feature>
<dbReference type="EMBL" id="JARVKM010000045">
    <property type="protein sequence ID" value="KAK9774039.1"/>
    <property type="molecule type" value="Genomic_DNA"/>
</dbReference>
<dbReference type="Pfam" id="PF13641">
    <property type="entry name" value="Glyco_tranf_2_3"/>
    <property type="match status" value="1"/>
</dbReference>